<feature type="domain" description="T-SNARE coiled-coil homology" evidence="9">
    <location>
        <begin position="457"/>
        <end position="519"/>
    </location>
</feature>
<dbReference type="InterPro" id="IPR000727">
    <property type="entry name" value="T_SNARE_dom"/>
</dbReference>
<comment type="subcellular location">
    <subcellularLocation>
        <location evidence="1">Cell inner membrane</location>
        <topology evidence="1">Multi-pass membrane protein</topology>
    </subcellularLocation>
</comment>
<dbReference type="EMBL" id="BSPG01000009">
    <property type="protein sequence ID" value="GLS44185.1"/>
    <property type="molecule type" value="Genomic_DNA"/>
</dbReference>
<reference evidence="14" key="2">
    <citation type="journal article" date="2019" name="Int. J. Syst. Evol. Microbiol.">
        <title>The Global Catalogue of Microorganisms (GCM) 10K type strain sequencing project: providing services to taxonomists for standard genome sequencing and annotation.</title>
        <authorList>
            <consortium name="The Broad Institute Genomics Platform"/>
            <consortium name="The Broad Institute Genome Sequencing Center for Infectious Disease"/>
            <person name="Wu L."/>
            <person name="Ma J."/>
        </authorList>
    </citation>
    <scope>NUCLEOTIDE SEQUENCE [LARGE SCALE GENOMIC DNA]</scope>
    <source>
        <strain evidence="14">NBRC 107710</strain>
    </source>
</reference>
<evidence type="ECO:0000256" key="4">
    <source>
        <dbReference type="ARBA" id="ARBA00029447"/>
    </source>
</evidence>
<feature type="domain" description="HAMP" evidence="10">
    <location>
        <begin position="211"/>
        <end position="264"/>
    </location>
</feature>
<dbReference type="AlphaFoldDB" id="A0A7W6AHJ7"/>
<keyword evidence="6" id="KW-0812">Transmembrane</keyword>
<evidence type="ECO:0000256" key="2">
    <source>
        <dbReference type="ARBA" id="ARBA00022519"/>
    </source>
</evidence>
<dbReference type="InterPro" id="IPR003660">
    <property type="entry name" value="HAMP_dom"/>
</dbReference>
<dbReference type="PANTHER" id="PTHR32089">
    <property type="entry name" value="METHYL-ACCEPTING CHEMOTAXIS PROTEIN MCPB"/>
    <property type="match status" value="1"/>
</dbReference>
<feature type="chain" id="PRO_5031385390" evidence="7">
    <location>
        <begin position="20"/>
        <end position="561"/>
    </location>
</feature>
<feature type="transmembrane region" description="Helical" evidence="6">
    <location>
        <begin position="189"/>
        <end position="211"/>
    </location>
</feature>
<evidence type="ECO:0000256" key="3">
    <source>
        <dbReference type="ARBA" id="ARBA00023224"/>
    </source>
</evidence>
<evidence type="ECO:0000256" key="1">
    <source>
        <dbReference type="ARBA" id="ARBA00004429"/>
    </source>
</evidence>
<dbReference type="PROSITE" id="PS50111">
    <property type="entry name" value="CHEMOTAXIS_TRANSDUC_2"/>
    <property type="match status" value="1"/>
</dbReference>
<keyword evidence="14" id="KW-1185">Reference proteome</keyword>
<dbReference type="PROSITE" id="PS50885">
    <property type="entry name" value="HAMP"/>
    <property type="match status" value="1"/>
</dbReference>
<evidence type="ECO:0000259" key="9">
    <source>
        <dbReference type="PROSITE" id="PS50192"/>
    </source>
</evidence>
<dbReference type="SMART" id="SM00304">
    <property type="entry name" value="HAMP"/>
    <property type="match status" value="1"/>
</dbReference>
<dbReference type="Gene3D" id="1.10.8.500">
    <property type="entry name" value="HAMP domain in histidine kinase"/>
    <property type="match status" value="1"/>
</dbReference>
<dbReference type="CDD" id="cd06225">
    <property type="entry name" value="HAMP"/>
    <property type="match status" value="1"/>
</dbReference>
<keyword evidence="6" id="KW-1133">Transmembrane helix</keyword>
<dbReference type="InterPro" id="IPR004089">
    <property type="entry name" value="MCPsignal_dom"/>
</dbReference>
<accession>A0A7W6AHJ7</accession>
<feature type="signal peptide" evidence="7">
    <location>
        <begin position="1"/>
        <end position="19"/>
    </location>
</feature>
<name>A0A7W6AHJ7_9HYPH</name>
<gene>
    <name evidence="11" type="ORF">GCM10007884_21720</name>
    <name evidence="12" type="ORF">GGR33_002971</name>
</gene>
<feature type="domain" description="Methyl-accepting transducer" evidence="8">
    <location>
        <begin position="305"/>
        <end position="541"/>
    </location>
</feature>
<dbReference type="RefSeq" id="WP_183506441.1">
    <property type="nucleotide sequence ID" value="NZ_BSPG01000009.1"/>
</dbReference>
<dbReference type="Pfam" id="PF12729">
    <property type="entry name" value="4HB_MCP_1"/>
    <property type="match status" value="1"/>
</dbReference>
<dbReference type="Proteomes" id="UP000517759">
    <property type="component" value="Unassembled WGS sequence"/>
</dbReference>
<dbReference type="PANTHER" id="PTHR32089:SF112">
    <property type="entry name" value="LYSOZYME-LIKE PROTEIN-RELATED"/>
    <property type="match status" value="1"/>
</dbReference>
<evidence type="ECO:0000259" key="10">
    <source>
        <dbReference type="PROSITE" id="PS50885"/>
    </source>
</evidence>
<evidence type="ECO:0000313" key="12">
    <source>
        <dbReference type="EMBL" id="MBB3903462.1"/>
    </source>
</evidence>
<dbReference type="SMART" id="SM00283">
    <property type="entry name" value="MA"/>
    <property type="match status" value="1"/>
</dbReference>
<dbReference type="InterPro" id="IPR024478">
    <property type="entry name" value="HlyB_4HB_MCP"/>
</dbReference>
<reference evidence="11" key="4">
    <citation type="submission" date="2023-01" db="EMBL/GenBank/DDBJ databases">
        <title>Draft genome sequence of Methylobacterium brachythecii strain NBRC 107710.</title>
        <authorList>
            <person name="Sun Q."/>
            <person name="Mori K."/>
        </authorList>
    </citation>
    <scope>NUCLEOTIDE SEQUENCE</scope>
    <source>
        <strain evidence="11">NBRC 107710</strain>
    </source>
</reference>
<evidence type="ECO:0000313" key="14">
    <source>
        <dbReference type="Proteomes" id="UP001156881"/>
    </source>
</evidence>
<dbReference type="SUPFAM" id="SSF58104">
    <property type="entry name" value="Methyl-accepting chemotaxis protein (MCP) signaling domain"/>
    <property type="match status" value="1"/>
</dbReference>
<evidence type="ECO:0000256" key="6">
    <source>
        <dbReference type="SAM" id="Phobius"/>
    </source>
</evidence>
<dbReference type="GO" id="GO:0007165">
    <property type="term" value="P:signal transduction"/>
    <property type="evidence" value="ECO:0007669"/>
    <property type="project" value="UniProtKB-KW"/>
</dbReference>
<evidence type="ECO:0000259" key="8">
    <source>
        <dbReference type="PROSITE" id="PS50111"/>
    </source>
</evidence>
<comment type="similarity">
    <text evidence="4">Belongs to the methyl-accepting chemotaxis (MCP) protein family.</text>
</comment>
<dbReference type="PROSITE" id="PS50192">
    <property type="entry name" value="T_SNARE"/>
    <property type="match status" value="1"/>
</dbReference>
<dbReference type="Pfam" id="PF00672">
    <property type="entry name" value="HAMP"/>
    <property type="match status" value="1"/>
</dbReference>
<protein>
    <submittedName>
        <fullName evidence="12">Methyl-accepting chemotaxis protein</fullName>
    </submittedName>
</protein>
<keyword evidence="6" id="KW-0472">Membrane</keyword>
<reference evidence="11" key="1">
    <citation type="journal article" date="2014" name="Int. J. Syst. Evol. Microbiol.">
        <title>Complete genome of a new Firmicutes species belonging to the dominant human colonic microbiota ('Ruminococcus bicirculans') reveals two chromosomes and a selective capacity to utilize plant glucans.</title>
        <authorList>
            <consortium name="NISC Comparative Sequencing Program"/>
            <person name="Wegmann U."/>
            <person name="Louis P."/>
            <person name="Goesmann A."/>
            <person name="Henrissat B."/>
            <person name="Duncan S.H."/>
            <person name="Flint H.J."/>
        </authorList>
    </citation>
    <scope>NUCLEOTIDE SEQUENCE</scope>
    <source>
        <strain evidence="11">NBRC 107710</strain>
    </source>
</reference>
<evidence type="ECO:0000256" key="5">
    <source>
        <dbReference type="PROSITE-ProRule" id="PRU00284"/>
    </source>
</evidence>
<keyword evidence="2" id="KW-0997">Cell inner membrane</keyword>
<evidence type="ECO:0000313" key="13">
    <source>
        <dbReference type="Proteomes" id="UP000517759"/>
    </source>
</evidence>
<reference evidence="12 13" key="3">
    <citation type="submission" date="2020-08" db="EMBL/GenBank/DDBJ databases">
        <title>Genomic Encyclopedia of Type Strains, Phase IV (KMG-IV): sequencing the most valuable type-strain genomes for metagenomic binning, comparative biology and taxonomic classification.</title>
        <authorList>
            <person name="Goeker M."/>
        </authorList>
    </citation>
    <scope>NUCLEOTIDE SEQUENCE [LARGE SCALE GENOMIC DNA]</scope>
    <source>
        <strain evidence="12 13">DSM 24105</strain>
    </source>
</reference>
<keyword evidence="7" id="KW-0732">Signal</keyword>
<dbReference type="Gene3D" id="1.10.287.950">
    <property type="entry name" value="Methyl-accepting chemotaxis protein"/>
    <property type="match status" value="1"/>
</dbReference>
<keyword evidence="3 5" id="KW-0807">Transducer</keyword>
<sequence>MRLTLKAILAGSITCLALAATGQGIVSIVRLSSIERSATDVSTNWLPSVNKLGAMNTATRDARVKLYRLATASDDAALLADNRKSLEASLKKLADLRTEYEPLISSPEEKAIYGEFQSIWASYEEMQRRAVALMVEDKKTEAFAMVKSAEMAALNNKATQALQKTVELNRDGAVNTIVSVVDATSSAKLSAYIAMAIAIIAAIGTMLFALFGISRPLAGMTGAMGRLAEGRLETEVPGMGRQNEIGEMAAAVQVFKDNLIRTKALEEETALARAGAEAQRKAAMRDMADGFEKAVGGIVGTVTSAATELQATAQSMTANATQTANQSTSAAAAAEEAATNVNTVAAAAEELGSSVLEISRQVDGSADLAQAAVNEAAQTAQLVQELSTAASRIGDVVKLISDIAGQTNLLALNATIEAARAGEAGRGFAVVAAEVKELASQTAKATDEIAGQIEKIRGATDKSVQAIDGIAGRIREISNVATSIAASVEEQGAATQEIVRNVSQAAMGTAEVTTNITGVAGAAEETGASAGQVLSAASELSRQSEHLGAEVRRFLDNVRAA</sequence>
<proteinExistence type="inferred from homology"/>
<dbReference type="EMBL" id="JACIDN010000005">
    <property type="protein sequence ID" value="MBB3903462.1"/>
    <property type="molecule type" value="Genomic_DNA"/>
</dbReference>
<evidence type="ECO:0000313" key="11">
    <source>
        <dbReference type="EMBL" id="GLS44185.1"/>
    </source>
</evidence>
<dbReference type="GO" id="GO:0005886">
    <property type="term" value="C:plasma membrane"/>
    <property type="evidence" value="ECO:0007669"/>
    <property type="project" value="UniProtKB-SubCell"/>
</dbReference>
<dbReference type="Proteomes" id="UP001156881">
    <property type="component" value="Unassembled WGS sequence"/>
</dbReference>
<organism evidence="12 13">
    <name type="scientific">Methylobacterium brachythecii</name>
    <dbReference type="NCBI Taxonomy" id="1176177"/>
    <lineage>
        <taxon>Bacteria</taxon>
        <taxon>Pseudomonadati</taxon>
        <taxon>Pseudomonadota</taxon>
        <taxon>Alphaproteobacteria</taxon>
        <taxon>Hyphomicrobiales</taxon>
        <taxon>Methylobacteriaceae</taxon>
        <taxon>Methylobacterium</taxon>
    </lineage>
</organism>
<evidence type="ECO:0000256" key="7">
    <source>
        <dbReference type="SAM" id="SignalP"/>
    </source>
</evidence>
<comment type="caution">
    <text evidence="12">The sequence shown here is derived from an EMBL/GenBank/DDBJ whole genome shotgun (WGS) entry which is preliminary data.</text>
</comment>
<keyword evidence="2" id="KW-1003">Cell membrane</keyword>
<dbReference type="Pfam" id="PF00015">
    <property type="entry name" value="MCPsignal"/>
    <property type="match status" value="1"/>
</dbReference>